<feature type="transmembrane region" description="Helical" evidence="9">
    <location>
        <begin position="227"/>
        <end position="249"/>
    </location>
</feature>
<dbReference type="InterPro" id="IPR035906">
    <property type="entry name" value="MetI-like_sf"/>
</dbReference>
<keyword evidence="4" id="KW-1003">Cell membrane</keyword>
<organism evidence="11 12">
    <name type="scientific">Dictyobacter kobayashii</name>
    <dbReference type="NCBI Taxonomy" id="2014872"/>
    <lineage>
        <taxon>Bacteria</taxon>
        <taxon>Bacillati</taxon>
        <taxon>Chloroflexota</taxon>
        <taxon>Ktedonobacteria</taxon>
        <taxon>Ktedonobacterales</taxon>
        <taxon>Dictyobacteraceae</taxon>
        <taxon>Dictyobacter</taxon>
    </lineage>
</organism>
<dbReference type="Pfam" id="PF00528">
    <property type="entry name" value="BPD_transp_1"/>
    <property type="match status" value="1"/>
</dbReference>
<evidence type="ECO:0000256" key="8">
    <source>
        <dbReference type="ARBA" id="ARBA00023136"/>
    </source>
</evidence>
<dbReference type="PROSITE" id="PS50928">
    <property type="entry name" value="ABC_TM1"/>
    <property type="match status" value="1"/>
</dbReference>
<evidence type="ECO:0000256" key="5">
    <source>
        <dbReference type="ARBA" id="ARBA00022597"/>
    </source>
</evidence>
<dbReference type="PANTHER" id="PTHR32243">
    <property type="entry name" value="MALTOSE TRANSPORT SYSTEM PERMEASE-RELATED"/>
    <property type="match status" value="1"/>
</dbReference>
<sequence length="324" mass="36034">MSKNIVQPSIEKPVATTNDVALPAETAEHKKYRARVEAKIRRRKMVTTLQLSLIYLFLIVMTIFALFPIYFVFQASFAGSQNLYTTDLHLLPVNPSWDNYVYAFTQEPLLAWLGNTLFVCGLSTVLGLFFSMTGAYALSRFRFKGRRLSLNLLLVLQAFPGLLAISAYYYLLQYLNLLDSAPLLGLTLIYVASSLVFSCWNIKGYFDTLPIELDQAAIIDGASHWQAFWRVVLPLAAPALAASGLLIFVGSWSEFAIANYILNANDTGSNLTFILGLVRLQGDFRTPWGYFAATSIIISVPLVAVFLFAQRFFKSGLTVGSVKG</sequence>
<accession>A0A402AJ71</accession>
<evidence type="ECO:0000256" key="2">
    <source>
        <dbReference type="ARBA" id="ARBA00009047"/>
    </source>
</evidence>
<dbReference type="InterPro" id="IPR050901">
    <property type="entry name" value="BP-dep_ABC_trans_perm"/>
</dbReference>
<name>A0A402AJ71_9CHLR</name>
<dbReference type="SUPFAM" id="SSF161098">
    <property type="entry name" value="MetI-like"/>
    <property type="match status" value="1"/>
</dbReference>
<feature type="transmembrane region" description="Helical" evidence="9">
    <location>
        <begin position="51"/>
        <end position="73"/>
    </location>
</feature>
<feature type="transmembrane region" description="Helical" evidence="9">
    <location>
        <begin position="150"/>
        <end position="171"/>
    </location>
</feature>
<keyword evidence="8 9" id="KW-0472">Membrane</keyword>
<dbReference type="GO" id="GO:0015423">
    <property type="term" value="F:ABC-type maltose transporter activity"/>
    <property type="evidence" value="ECO:0007669"/>
    <property type="project" value="TreeGrafter"/>
</dbReference>
<evidence type="ECO:0000256" key="7">
    <source>
        <dbReference type="ARBA" id="ARBA00022989"/>
    </source>
</evidence>
<evidence type="ECO:0000256" key="3">
    <source>
        <dbReference type="ARBA" id="ARBA00022448"/>
    </source>
</evidence>
<feature type="transmembrane region" description="Helical" evidence="9">
    <location>
        <begin position="109"/>
        <end position="138"/>
    </location>
</feature>
<dbReference type="OrthoDB" id="9794684at2"/>
<evidence type="ECO:0000313" key="12">
    <source>
        <dbReference type="Proteomes" id="UP000287188"/>
    </source>
</evidence>
<proteinExistence type="inferred from homology"/>
<feature type="domain" description="ABC transmembrane type-1" evidence="10">
    <location>
        <begin position="113"/>
        <end position="309"/>
    </location>
</feature>
<keyword evidence="5" id="KW-0762">Sugar transport</keyword>
<keyword evidence="6 9" id="KW-0812">Transmembrane</keyword>
<dbReference type="CDD" id="cd06261">
    <property type="entry name" value="TM_PBP2"/>
    <property type="match status" value="1"/>
</dbReference>
<feature type="transmembrane region" description="Helical" evidence="9">
    <location>
        <begin position="288"/>
        <end position="309"/>
    </location>
</feature>
<keyword evidence="3 9" id="KW-0813">Transport</keyword>
<keyword evidence="7 9" id="KW-1133">Transmembrane helix</keyword>
<protein>
    <submittedName>
        <fullName evidence="11">ABC transporter permease</fullName>
    </submittedName>
</protein>
<evidence type="ECO:0000259" key="10">
    <source>
        <dbReference type="PROSITE" id="PS50928"/>
    </source>
</evidence>
<reference evidence="12" key="1">
    <citation type="submission" date="2018-12" db="EMBL/GenBank/DDBJ databases">
        <title>Tengunoibacter tsumagoiensis gen. nov., sp. nov., Dictyobacter kobayashii sp. nov., D. alpinus sp. nov., and D. joshuensis sp. nov. and description of Dictyobacteraceae fam. nov. within the order Ktedonobacterales isolated from Tengu-no-mugimeshi.</title>
        <authorList>
            <person name="Wang C.M."/>
            <person name="Zheng Y."/>
            <person name="Sakai Y."/>
            <person name="Toyoda A."/>
            <person name="Minakuchi Y."/>
            <person name="Abe K."/>
            <person name="Yokota A."/>
            <person name="Yabe S."/>
        </authorList>
    </citation>
    <scope>NUCLEOTIDE SEQUENCE [LARGE SCALE GENOMIC DNA]</scope>
    <source>
        <strain evidence="12">Uno11</strain>
    </source>
</reference>
<dbReference type="RefSeq" id="WP_126550995.1">
    <property type="nucleotide sequence ID" value="NZ_BIFS01000001.1"/>
</dbReference>
<dbReference type="InterPro" id="IPR000515">
    <property type="entry name" value="MetI-like"/>
</dbReference>
<gene>
    <name evidence="11" type="ORF">KDK_29670</name>
</gene>
<comment type="caution">
    <text evidence="11">The sequence shown here is derived from an EMBL/GenBank/DDBJ whole genome shotgun (WGS) entry which is preliminary data.</text>
</comment>
<comment type="subcellular location">
    <subcellularLocation>
        <location evidence="1 9">Cell membrane</location>
        <topology evidence="1 9">Multi-pass membrane protein</topology>
    </subcellularLocation>
</comment>
<evidence type="ECO:0000256" key="6">
    <source>
        <dbReference type="ARBA" id="ARBA00022692"/>
    </source>
</evidence>
<evidence type="ECO:0000256" key="9">
    <source>
        <dbReference type="RuleBase" id="RU363032"/>
    </source>
</evidence>
<evidence type="ECO:0000256" key="4">
    <source>
        <dbReference type="ARBA" id="ARBA00022475"/>
    </source>
</evidence>
<dbReference type="Gene3D" id="1.10.3720.10">
    <property type="entry name" value="MetI-like"/>
    <property type="match status" value="1"/>
</dbReference>
<dbReference type="GO" id="GO:0005886">
    <property type="term" value="C:plasma membrane"/>
    <property type="evidence" value="ECO:0007669"/>
    <property type="project" value="UniProtKB-SubCell"/>
</dbReference>
<evidence type="ECO:0000313" key="11">
    <source>
        <dbReference type="EMBL" id="GCE19167.1"/>
    </source>
</evidence>
<dbReference type="PANTHER" id="PTHR32243:SF50">
    <property type="entry name" value="MALTOSE_MALTODEXTRIN TRANSPORT SYSTEM PERMEASE PROTEIN MALG"/>
    <property type="match status" value="1"/>
</dbReference>
<dbReference type="EMBL" id="BIFS01000001">
    <property type="protein sequence ID" value="GCE19167.1"/>
    <property type="molecule type" value="Genomic_DNA"/>
</dbReference>
<dbReference type="Proteomes" id="UP000287188">
    <property type="component" value="Unassembled WGS sequence"/>
</dbReference>
<evidence type="ECO:0000256" key="1">
    <source>
        <dbReference type="ARBA" id="ARBA00004651"/>
    </source>
</evidence>
<feature type="transmembrane region" description="Helical" evidence="9">
    <location>
        <begin position="183"/>
        <end position="206"/>
    </location>
</feature>
<comment type="similarity">
    <text evidence="2">Belongs to the binding-protein-dependent transport system permease family. MalFG subfamily.</text>
</comment>
<dbReference type="GO" id="GO:0042956">
    <property type="term" value="P:maltodextrin transmembrane transport"/>
    <property type="evidence" value="ECO:0007669"/>
    <property type="project" value="TreeGrafter"/>
</dbReference>
<dbReference type="AlphaFoldDB" id="A0A402AJ71"/>
<keyword evidence="12" id="KW-1185">Reference proteome</keyword>